<reference evidence="4 5" key="1">
    <citation type="submission" date="2015-07" db="EMBL/GenBank/DDBJ databases">
        <authorList>
            <person name="Cajimat M.N.B."/>
            <person name="Milazzo M.L."/>
            <person name="Fulhorst C.F."/>
        </authorList>
    </citation>
    <scope>NUCLEOTIDE SEQUENCE [LARGE SCALE GENOMIC DNA]</scope>
    <source>
        <strain evidence="4">Single colony</strain>
    </source>
</reference>
<dbReference type="InterPro" id="IPR036514">
    <property type="entry name" value="SGNH_hydro_sf"/>
</dbReference>
<dbReference type="EMBL" id="CWKI01000015">
    <property type="protein sequence ID" value="CTR11017.1"/>
    <property type="molecule type" value="Genomic_DNA"/>
</dbReference>
<feature type="chain" id="PRO_5005495593" evidence="3">
    <location>
        <begin position="39"/>
        <end position="587"/>
    </location>
</feature>
<organism evidence="4 5">
    <name type="scientific">Rhodotorula toruloides</name>
    <name type="common">Yeast</name>
    <name type="synonym">Rhodosporidium toruloides</name>
    <dbReference type="NCBI Taxonomy" id="5286"/>
    <lineage>
        <taxon>Eukaryota</taxon>
        <taxon>Fungi</taxon>
        <taxon>Dikarya</taxon>
        <taxon>Basidiomycota</taxon>
        <taxon>Pucciniomycotina</taxon>
        <taxon>Microbotryomycetes</taxon>
        <taxon>Sporidiobolales</taxon>
        <taxon>Sporidiobolaceae</taxon>
        <taxon>Rhodotorula</taxon>
    </lineage>
</organism>
<dbReference type="GO" id="GO:0016788">
    <property type="term" value="F:hydrolase activity, acting on ester bonds"/>
    <property type="evidence" value="ECO:0007669"/>
    <property type="project" value="InterPro"/>
</dbReference>
<keyword evidence="3" id="KW-0732">Signal</keyword>
<evidence type="ECO:0000256" key="1">
    <source>
        <dbReference type="ARBA" id="ARBA00022801"/>
    </source>
</evidence>
<sequence>MARSRGMRASPGVSPLSLVLALHLLVLLLSGNGWGVQAAIAPLTWPLYFANNTVSPTLFNRTFSLARSGATTSPDRVYPTYPNISMGSQVDSWEGWFVNATTAGKKARPVWDGGQTLFVVSFGLNDLVIAMRSNTPLPTILEPTFAELMNQTSRLYRNGARQFLFQFIPAFQYSPEAQHSFPDVKNAAALVETNVKLWNERVKVFAGQVASTLKGSEVGVWDAYGFVLGDSYSATGFDPSKGYDQWAQSPDTFGSGRSWSMYIANSTRVPSALYDRTFSLAEGGTPLSPDRSWPNFPKDGIKAEVDRFEEYFVNASTEGQGARPVWTGNRTLFVIWFGVNDFEIAGKMENLALPVTDGTFDRLREQVTRLYDLGARNFLFPTLSHFHRTPTIRSQATPDFDAPAEYEAVYLRWNEKLKETAADLPLTLPDANVQVWDAWSWFGRVLDNAEEFGFKNSSSWCSAYSHLKWNYADVPDQDKPECGLSQYFWTDAAHPTYAVHKYLADSLIETLSNPQDTLVIEFDPTRLLNPEKRLGRRHSALSSRDSTSFPSPSHHQHLPRHPRRMRRVPKRWDVSWTAVDPETVGRA</sequence>
<name>A0A0K3CQN3_RHOTO</name>
<keyword evidence="5" id="KW-1185">Reference proteome</keyword>
<evidence type="ECO:0000313" key="5">
    <source>
        <dbReference type="Proteomes" id="UP000199069"/>
    </source>
</evidence>
<feature type="compositionally biased region" description="Basic residues" evidence="2">
    <location>
        <begin position="554"/>
        <end position="564"/>
    </location>
</feature>
<evidence type="ECO:0000313" key="4">
    <source>
        <dbReference type="EMBL" id="CTR11017.1"/>
    </source>
</evidence>
<protein>
    <submittedName>
        <fullName evidence="4">BY PROTMAP: gi|342318894|gb|EGU10850.1| Salivary gland secretion 1 [Rhodotorula glutinis ATCC 204091]</fullName>
    </submittedName>
</protein>
<evidence type="ECO:0000256" key="3">
    <source>
        <dbReference type="SAM" id="SignalP"/>
    </source>
</evidence>
<dbReference type="SUPFAM" id="SSF52266">
    <property type="entry name" value="SGNH hydrolase"/>
    <property type="match status" value="1"/>
</dbReference>
<dbReference type="STRING" id="5286.A0A0K3CQN3"/>
<dbReference type="PANTHER" id="PTHR45648:SF85">
    <property type="entry name" value="A, PUTATIVE (AFU_ORTHOLOGUE AFUA_2G10760)-RELATED"/>
    <property type="match status" value="1"/>
</dbReference>
<proteinExistence type="predicted"/>
<evidence type="ECO:0000256" key="2">
    <source>
        <dbReference type="SAM" id="MobiDB-lite"/>
    </source>
</evidence>
<dbReference type="InterPro" id="IPR051058">
    <property type="entry name" value="GDSL_Est/Lipase"/>
</dbReference>
<dbReference type="Pfam" id="PF00657">
    <property type="entry name" value="Lipase_GDSL"/>
    <property type="match status" value="1"/>
</dbReference>
<dbReference type="Proteomes" id="UP000199069">
    <property type="component" value="Unassembled WGS sequence"/>
</dbReference>
<feature type="signal peptide" evidence="3">
    <location>
        <begin position="1"/>
        <end position="38"/>
    </location>
</feature>
<dbReference type="Gene3D" id="3.40.50.1110">
    <property type="entry name" value="SGNH hydrolase"/>
    <property type="match status" value="2"/>
</dbReference>
<gene>
    <name evidence="4" type="primary">FGENESH: predicted gene_15.159</name>
    <name evidence="4" type="ORF">BN2166_0068780</name>
</gene>
<feature type="compositionally biased region" description="Low complexity" evidence="2">
    <location>
        <begin position="542"/>
        <end position="553"/>
    </location>
</feature>
<feature type="region of interest" description="Disordered" evidence="2">
    <location>
        <begin position="533"/>
        <end position="564"/>
    </location>
</feature>
<dbReference type="AlphaFoldDB" id="A0A0K3CQN3"/>
<dbReference type="InterPro" id="IPR001087">
    <property type="entry name" value="GDSL"/>
</dbReference>
<accession>A0A0K3CQN3</accession>
<dbReference type="CDD" id="cd01846">
    <property type="entry name" value="fatty_acyltransferase_like"/>
    <property type="match status" value="1"/>
</dbReference>
<dbReference type="PANTHER" id="PTHR45648">
    <property type="entry name" value="GDSL LIPASE/ACYLHYDROLASE FAMILY PROTEIN (AFU_ORTHOLOGUE AFUA_4G14700)"/>
    <property type="match status" value="1"/>
</dbReference>
<keyword evidence="1" id="KW-0378">Hydrolase</keyword>